<keyword evidence="4" id="KW-0539">Nucleus</keyword>
<dbReference type="PANTHER" id="PTHR13243:SF1">
    <property type="entry name" value="NUCLEOLAR PROTEIN 16"/>
    <property type="match status" value="1"/>
</dbReference>
<evidence type="ECO:0000256" key="5">
    <source>
        <dbReference type="SAM" id="MobiDB-lite"/>
    </source>
</evidence>
<reference evidence="6" key="1">
    <citation type="journal article" date="2012" name="Proc. Natl. Acad. Sci. U.S.A.">
        <title>Antigenic diversity is generated by distinct evolutionary mechanisms in African trypanosome species.</title>
        <authorList>
            <person name="Jackson A.P."/>
            <person name="Berry A."/>
            <person name="Aslett M."/>
            <person name="Allison H.C."/>
            <person name="Burton P."/>
            <person name="Vavrova-Anderson J."/>
            <person name="Brown R."/>
            <person name="Browne H."/>
            <person name="Corton N."/>
            <person name="Hauser H."/>
            <person name="Gamble J."/>
            <person name="Gilderthorp R."/>
            <person name="Marcello L."/>
            <person name="McQuillan J."/>
            <person name="Otto T.D."/>
            <person name="Quail M.A."/>
            <person name="Sanders M.J."/>
            <person name="van Tonder A."/>
            <person name="Ginger M.L."/>
            <person name="Field M.C."/>
            <person name="Barry J.D."/>
            <person name="Hertz-Fowler C."/>
            <person name="Berriman M."/>
        </authorList>
    </citation>
    <scope>NUCLEOTIDE SEQUENCE</scope>
    <source>
        <strain evidence="6">Y486</strain>
    </source>
</reference>
<dbReference type="GO" id="GO:0005730">
    <property type="term" value="C:nucleolus"/>
    <property type="evidence" value="ECO:0007669"/>
    <property type="project" value="UniProtKB-SubCell"/>
</dbReference>
<evidence type="ECO:0000256" key="2">
    <source>
        <dbReference type="ARBA" id="ARBA00008479"/>
    </source>
</evidence>
<dbReference type="EMBL" id="HE573024">
    <property type="protein sequence ID" value="CCC49760.1"/>
    <property type="molecule type" value="Genomic_DNA"/>
</dbReference>
<dbReference type="InterPro" id="IPR019002">
    <property type="entry name" value="Ribosome_biogenesis_Nop16"/>
</dbReference>
<sequence length="192" mass="22241">MGRVRVTPKGKVKKNIAITRIGKKQYLKRRFAPNRQVEIAGSDNRFTKKYFDKKGTVAQNFSRLGLCDNPSLRRRHATDKKPARPRRRLEEEKELEEDKAIRKACAIGSPVSEAEGVTMGNLINKYGTDFKAMSFDRKLNPYQLNPRQLQKQVVNYLRWEKAAFPKAFAEAEAKGWLSIEEYADPKNRIRKK</sequence>
<dbReference type="VEuPathDB" id="TriTrypDB:TvY486_0803680"/>
<gene>
    <name evidence="6" type="ORF">TVY486_0803680</name>
</gene>
<proteinExistence type="inferred from homology"/>
<dbReference type="GO" id="GO:0042273">
    <property type="term" value="P:ribosomal large subunit biogenesis"/>
    <property type="evidence" value="ECO:0007669"/>
    <property type="project" value="TreeGrafter"/>
</dbReference>
<feature type="region of interest" description="Disordered" evidence="5">
    <location>
        <begin position="72"/>
        <end position="95"/>
    </location>
</feature>
<feature type="compositionally biased region" description="Basic residues" evidence="5">
    <location>
        <begin position="72"/>
        <end position="87"/>
    </location>
</feature>
<dbReference type="PANTHER" id="PTHR13243">
    <property type="entry name" value="HSPC111 PROTEIN-RELATED"/>
    <property type="match status" value="1"/>
</dbReference>
<organism evidence="6">
    <name type="scientific">Trypanosoma vivax (strain Y486)</name>
    <dbReference type="NCBI Taxonomy" id="1055687"/>
    <lineage>
        <taxon>Eukaryota</taxon>
        <taxon>Discoba</taxon>
        <taxon>Euglenozoa</taxon>
        <taxon>Kinetoplastea</taxon>
        <taxon>Metakinetoplastina</taxon>
        <taxon>Trypanosomatida</taxon>
        <taxon>Trypanosomatidae</taxon>
        <taxon>Trypanosoma</taxon>
        <taxon>Duttonella</taxon>
    </lineage>
</organism>
<evidence type="ECO:0000256" key="1">
    <source>
        <dbReference type="ARBA" id="ARBA00004604"/>
    </source>
</evidence>
<evidence type="ECO:0000256" key="4">
    <source>
        <dbReference type="ARBA" id="ARBA00023242"/>
    </source>
</evidence>
<comment type="subcellular location">
    <subcellularLocation>
        <location evidence="1">Nucleus</location>
        <location evidence="1">Nucleolus</location>
    </subcellularLocation>
</comment>
<evidence type="ECO:0000256" key="3">
    <source>
        <dbReference type="ARBA" id="ARBA00015522"/>
    </source>
</evidence>
<dbReference type="AlphaFoldDB" id="G0U105"/>
<comment type="similarity">
    <text evidence="2">Belongs to the NOP16 family.</text>
</comment>
<evidence type="ECO:0000313" key="6">
    <source>
        <dbReference type="EMBL" id="CCC49760.1"/>
    </source>
</evidence>
<dbReference type="Pfam" id="PF09420">
    <property type="entry name" value="Nop16"/>
    <property type="match status" value="1"/>
</dbReference>
<protein>
    <recommendedName>
        <fullName evidence="3">Nucleolar protein 16</fullName>
    </recommendedName>
</protein>
<name>G0U105_TRYVY</name>
<dbReference type="OMA" id="WLSIEEY"/>
<accession>G0U105</accession>